<evidence type="ECO:0000256" key="1">
    <source>
        <dbReference type="SAM" id="MobiDB-lite"/>
    </source>
</evidence>
<reference evidence="3" key="1">
    <citation type="submission" date="2016-11" db="UniProtKB">
        <authorList>
            <consortium name="WormBaseParasite"/>
        </authorList>
    </citation>
    <scope>IDENTIFICATION</scope>
</reference>
<dbReference type="Proteomes" id="UP000095280">
    <property type="component" value="Unplaced"/>
</dbReference>
<proteinExistence type="predicted"/>
<sequence>CICGRVFHTVRRPGNSVRPSTLADARRHVMGVHARISHEMLTTCCQPHLAENNWHLYADEMLLRLANERPAKASTNFASAPRSLDDSALSNQNSRLDESGCGPGEDSCSMLTGESQQRGDDAGKKQQQPEFSSLLYSSHPVWPGETGKLLNRPGLIADSEHRAAASSPTASPAGASSAGGLSTSTPTMLGGGLGRSEPPIQPHEVATQEQRLASLRVLEEEGELERAVELPYSFRRSAACDSETMEILREKMEYYSTYKVACRITSGCFRCSGCSASSPHGMGDIRKHILGVHAKVPDRFKTACLHASRLSRDDNRLLPDPLLIQLARLKWKGTVGPNEEKLGRGGAATEALSAVSSAAAVSAAAAASTASYDAAFPSMVPLRPARAASPRCRLPRPPAASRASPNKGLRIKIKTTGAGSDQELVTSVASADEPGEDAEDSTSSSAGVPPEMQCSSPTTCFVIQADESEKPLRRAGASSPAAGASSAPTMLAQSGATSCATTCAFPGTSAACVASCTRSGTTCFRHHLLEHPQREFHLLQYSAYRYAMNRVDVKPS</sequence>
<evidence type="ECO:0000313" key="3">
    <source>
        <dbReference type="WBParaSite" id="maker-uti_cns_0008334-snap-gene-0.3-mRNA-1"/>
    </source>
</evidence>
<feature type="compositionally biased region" description="Low complexity" evidence="1">
    <location>
        <begin position="164"/>
        <end position="187"/>
    </location>
</feature>
<organism evidence="2 3">
    <name type="scientific">Macrostomum lignano</name>
    <dbReference type="NCBI Taxonomy" id="282301"/>
    <lineage>
        <taxon>Eukaryota</taxon>
        <taxon>Metazoa</taxon>
        <taxon>Spiralia</taxon>
        <taxon>Lophotrochozoa</taxon>
        <taxon>Platyhelminthes</taxon>
        <taxon>Rhabditophora</taxon>
        <taxon>Macrostomorpha</taxon>
        <taxon>Macrostomida</taxon>
        <taxon>Macrostomidae</taxon>
        <taxon>Macrostomum</taxon>
    </lineage>
</organism>
<evidence type="ECO:0000313" key="2">
    <source>
        <dbReference type="Proteomes" id="UP000095280"/>
    </source>
</evidence>
<dbReference type="AlphaFoldDB" id="A0A1I8HX04"/>
<feature type="region of interest" description="Disordered" evidence="1">
    <location>
        <begin position="387"/>
        <end position="455"/>
    </location>
</feature>
<dbReference type="WBParaSite" id="maker-uti_cns_0008334-snap-gene-0.3-mRNA-1">
    <property type="protein sequence ID" value="maker-uti_cns_0008334-snap-gene-0.3-mRNA-1"/>
    <property type="gene ID" value="maker-uti_cns_0008334-snap-gene-0.3"/>
</dbReference>
<accession>A0A1I8HX04</accession>
<feature type="compositionally biased region" description="Polar residues" evidence="1">
    <location>
        <begin position="417"/>
        <end position="429"/>
    </location>
</feature>
<keyword evidence="2" id="KW-1185">Reference proteome</keyword>
<feature type="region of interest" description="Disordered" evidence="1">
    <location>
        <begin position="160"/>
        <end position="206"/>
    </location>
</feature>
<feature type="region of interest" description="Disordered" evidence="1">
    <location>
        <begin position="75"/>
        <end position="128"/>
    </location>
</feature>
<protein>
    <submittedName>
        <fullName evidence="3">C2H2-type domain-containing protein</fullName>
    </submittedName>
</protein>
<name>A0A1I8HX04_9PLAT</name>